<dbReference type="AlphaFoldDB" id="A0A9D1JCU2"/>
<protein>
    <submittedName>
        <fullName evidence="1">Uncharacterized protein</fullName>
    </submittedName>
</protein>
<organism evidence="1 2">
    <name type="scientific">Candidatus Fimimorpha faecalis</name>
    <dbReference type="NCBI Taxonomy" id="2840824"/>
    <lineage>
        <taxon>Bacteria</taxon>
        <taxon>Bacillati</taxon>
        <taxon>Bacillota</taxon>
        <taxon>Clostridia</taxon>
        <taxon>Eubacteriales</taxon>
        <taxon>Candidatus Fimimorpha</taxon>
    </lineage>
</organism>
<accession>A0A9D1JCU2</accession>
<evidence type="ECO:0000313" key="2">
    <source>
        <dbReference type="Proteomes" id="UP000824201"/>
    </source>
</evidence>
<dbReference type="Proteomes" id="UP000824201">
    <property type="component" value="Unassembled WGS sequence"/>
</dbReference>
<evidence type="ECO:0000313" key="1">
    <source>
        <dbReference type="EMBL" id="HIR88513.1"/>
    </source>
</evidence>
<reference evidence="1" key="1">
    <citation type="submission" date="2020-10" db="EMBL/GenBank/DDBJ databases">
        <authorList>
            <person name="Gilroy R."/>
        </authorList>
    </citation>
    <scope>NUCLEOTIDE SEQUENCE</scope>
    <source>
        <strain evidence="1">ChiW13-3771</strain>
    </source>
</reference>
<name>A0A9D1JCU2_9FIRM</name>
<comment type="caution">
    <text evidence="1">The sequence shown here is derived from an EMBL/GenBank/DDBJ whole genome shotgun (WGS) entry which is preliminary data.</text>
</comment>
<sequence>MANNIINSIFNRSNGKFPYDYIDFEGNVLRTAEDIAVTNNLRLKDMEKEEGFAGWNSPFAKERIFQYCVKTDGLTPIKGGIAYKDPETGEIFDLRVSRFSGQILPVHAMFVPQTIIQYFGEHGVGKTLLMTQWICESRMFAGRKQGGKFLLMRDDPVDNPMDYPKEREIKEYFQGLLPDITQITEKGYPYSFLASYTKDDRHKRGLIEFRDIAGEKCKEQGYDSPVYTADYILLLISARDLFDPSADLQLEHLLNVIRQKGMEFNQFSGKILVALTMSDRFREQGVLPELLSYNTLERENGRLKMQTHKDGFCLSTQQTYSDAIAHYLENEFPNIYLSLESMGQAIEYFIVGSIDAMPEEGNRFPRDFVPYRIDEMLTYILAQKGLYPYQNEAQVQEQWKNESVNYQKKLHESMKEVEAEDLYDPEDDLYGDDFYDDEEDDIIGKKQKDFFKKLLERMKIK</sequence>
<proteinExistence type="predicted"/>
<gene>
    <name evidence="1" type="ORF">IAC96_06130</name>
</gene>
<reference evidence="1" key="2">
    <citation type="journal article" date="2021" name="PeerJ">
        <title>Extensive microbial diversity within the chicken gut microbiome revealed by metagenomics and culture.</title>
        <authorList>
            <person name="Gilroy R."/>
            <person name="Ravi A."/>
            <person name="Getino M."/>
            <person name="Pursley I."/>
            <person name="Horton D.L."/>
            <person name="Alikhan N.F."/>
            <person name="Baker D."/>
            <person name="Gharbi K."/>
            <person name="Hall N."/>
            <person name="Watson M."/>
            <person name="Adriaenssens E.M."/>
            <person name="Foster-Nyarko E."/>
            <person name="Jarju S."/>
            <person name="Secka A."/>
            <person name="Antonio M."/>
            <person name="Oren A."/>
            <person name="Chaudhuri R.R."/>
            <person name="La Ragione R."/>
            <person name="Hildebrand F."/>
            <person name="Pallen M.J."/>
        </authorList>
    </citation>
    <scope>NUCLEOTIDE SEQUENCE</scope>
    <source>
        <strain evidence="1">ChiW13-3771</strain>
    </source>
</reference>
<dbReference type="EMBL" id="DVHN01000070">
    <property type="protein sequence ID" value="HIR88513.1"/>
    <property type="molecule type" value="Genomic_DNA"/>
</dbReference>